<organism evidence="1 2">
    <name type="scientific">Araneus ventricosus</name>
    <name type="common">Orbweaver spider</name>
    <name type="synonym">Epeira ventricosa</name>
    <dbReference type="NCBI Taxonomy" id="182803"/>
    <lineage>
        <taxon>Eukaryota</taxon>
        <taxon>Metazoa</taxon>
        <taxon>Ecdysozoa</taxon>
        <taxon>Arthropoda</taxon>
        <taxon>Chelicerata</taxon>
        <taxon>Arachnida</taxon>
        <taxon>Araneae</taxon>
        <taxon>Araneomorphae</taxon>
        <taxon>Entelegynae</taxon>
        <taxon>Araneoidea</taxon>
        <taxon>Araneidae</taxon>
        <taxon>Araneus</taxon>
    </lineage>
</organism>
<sequence length="93" mass="10230">MVRTVFPIEGTDRRGHLWSLRSPDTSYIALFLGYSSLVYETPVESEAGPASRISAPHADLHKNPGVLEGVINSPHCRCEGSIEVVDPGIEHFR</sequence>
<proteinExistence type="predicted"/>
<evidence type="ECO:0000313" key="1">
    <source>
        <dbReference type="EMBL" id="GBN82145.1"/>
    </source>
</evidence>
<accession>A0A4Y2S4E8</accession>
<gene>
    <name evidence="1" type="ORF">AVEN_274934_1</name>
</gene>
<evidence type="ECO:0000313" key="2">
    <source>
        <dbReference type="Proteomes" id="UP000499080"/>
    </source>
</evidence>
<keyword evidence="2" id="KW-1185">Reference proteome</keyword>
<dbReference type="EMBL" id="BGPR01019505">
    <property type="protein sequence ID" value="GBN82145.1"/>
    <property type="molecule type" value="Genomic_DNA"/>
</dbReference>
<dbReference type="Proteomes" id="UP000499080">
    <property type="component" value="Unassembled WGS sequence"/>
</dbReference>
<name>A0A4Y2S4E8_ARAVE</name>
<protein>
    <submittedName>
        <fullName evidence="1">Uncharacterized protein</fullName>
    </submittedName>
</protein>
<dbReference type="AlphaFoldDB" id="A0A4Y2S4E8"/>
<comment type="caution">
    <text evidence="1">The sequence shown here is derived from an EMBL/GenBank/DDBJ whole genome shotgun (WGS) entry which is preliminary data.</text>
</comment>
<reference evidence="1 2" key="1">
    <citation type="journal article" date="2019" name="Sci. Rep.">
        <title>Orb-weaving spider Araneus ventricosus genome elucidates the spidroin gene catalogue.</title>
        <authorList>
            <person name="Kono N."/>
            <person name="Nakamura H."/>
            <person name="Ohtoshi R."/>
            <person name="Moran D.A.P."/>
            <person name="Shinohara A."/>
            <person name="Yoshida Y."/>
            <person name="Fujiwara M."/>
            <person name="Mori M."/>
            <person name="Tomita M."/>
            <person name="Arakawa K."/>
        </authorList>
    </citation>
    <scope>NUCLEOTIDE SEQUENCE [LARGE SCALE GENOMIC DNA]</scope>
</reference>